<dbReference type="GO" id="GO:0032979">
    <property type="term" value="P:protein insertion into mitochondrial inner membrane from matrix"/>
    <property type="evidence" value="ECO:0007669"/>
    <property type="project" value="TreeGrafter"/>
</dbReference>
<evidence type="ECO:0000256" key="5">
    <source>
        <dbReference type="ARBA" id="ARBA00023136"/>
    </source>
</evidence>
<sequence>MGTSGIALVPGLPWWATIIATGVILRTCILPVAIYQRRAMGRQLKLRSVVEALYTSTAHNISSVGAAKGWSDARCQKEIKSEVRSQISELYSRHDCQPLFRFLLPWAQIPLFIVVSFTIRRMCGLPLPFYDKLPAIPPFPGLDTGGVLWLPNLLLPETTYILPGLITMAHLINIQLHIPPASSASIPKATQTTFQKVWPYGMRMFVVVAGYFATQIPSGVAMYWLSSAAFAVAQNLAFRSEWVQRVLRIETEPIKGPPNPPVPAPVPLANASKTTPDDNMGHTTPNSSTAGATHS</sequence>
<feature type="compositionally biased region" description="Polar residues" evidence="7">
    <location>
        <begin position="281"/>
        <end position="295"/>
    </location>
</feature>
<dbReference type="PANTHER" id="PTHR12428">
    <property type="entry name" value="OXA1"/>
    <property type="match status" value="1"/>
</dbReference>
<feature type="region of interest" description="Disordered" evidence="7">
    <location>
        <begin position="253"/>
        <end position="295"/>
    </location>
</feature>
<evidence type="ECO:0000256" key="3">
    <source>
        <dbReference type="ARBA" id="ARBA00022692"/>
    </source>
</evidence>
<dbReference type="GO" id="GO:0032977">
    <property type="term" value="F:membrane insertase activity"/>
    <property type="evidence" value="ECO:0007669"/>
    <property type="project" value="InterPro"/>
</dbReference>
<keyword evidence="11" id="KW-1185">Reference proteome</keyword>
<accession>A0A4P9ZTR0</accession>
<evidence type="ECO:0000256" key="1">
    <source>
        <dbReference type="ARBA" id="ARBA00004141"/>
    </source>
</evidence>
<dbReference type="Proteomes" id="UP000268162">
    <property type="component" value="Unassembled WGS sequence"/>
</dbReference>
<evidence type="ECO:0000313" key="11">
    <source>
        <dbReference type="Proteomes" id="UP000268162"/>
    </source>
</evidence>
<feature type="compositionally biased region" description="Pro residues" evidence="7">
    <location>
        <begin position="255"/>
        <end position="266"/>
    </location>
</feature>
<proteinExistence type="inferred from homology"/>
<dbReference type="GO" id="GO:0005743">
    <property type="term" value="C:mitochondrial inner membrane"/>
    <property type="evidence" value="ECO:0007669"/>
    <property type="project" value="TreeGrafter"/>
</dbReference>
<dbReference type="STRING" id="215637.A0A4P9ZTR0"/>
<feature type="domain" description="Membrane insertase YidC/Oxa/ALB C-terminal" evidence="9">
    <location>
        <begin position="14"/>
        <end position="238"/>
    </location>
</feature>
<dbReference type="Pfam" id="PF02096">
    <property type="entry name" value="60KD_IMP"/>
    <property type="match status" value="1"/>
</dbReference>
<dbReference type="GO" id="GO:0033617">
    <property type="term" value="P:mitochondrial respiratory chain complex IV assembly"/>
    <property type="evidence" value="ECO:0007669"/>
    <property type="project" value="TreeGrafter"/>
</dbReference>
<organism evidence="10 11">
    <name type="scientific">Dimargaris cristalligena</name>
    <dbReference type="NCBI Taxonomy" id="215637"/>
    <lineage>
        <taxon>Eukaryota</taxon>
        <taxon>Fungi</taxon>
        <taxon>Fungi incertae sedis</taxon>
        <taxon>Zoopagomycota</taxon>
        <taxon>Kickxellomycotina</taxon>
        <taxon>Dimargaritomycetes</taxon>
        <taxon>Dimargaritales</taxon>
        <taxon>Dimargaritaceae</taxon>
        <taxon>Dimargaris</taxon>
    </lineage>
</organism>
<comment type="similarity">
    <text evidence="2 6">Belongs to the OXA1/ALB3/YidC family.</text>
</comment>
<evidence type="ECO:0000313" key="10">
    <source>
        <dbReference type="EMBL" id="RKP36976.1"/>
    </source>
</evidence>
<keyword evidence="4 8" id="KW-1133">Transmembrane helix</keyword>
<dbReference type="InterPro" id="IPR001708">
    <property type="entry name" value="YidC/ALB3/OXA1/COX18"/>
</dbReference>
<protein>
    <submittedName>
        <fullName evidence="10">60Kd inner membrane protein-domain-containing protein</fullName>
    </submittedName>
</protein>
<dbReference type="PANTHER" id="PTHR12428:SF65">
    <property type="entry name" value="CYTOCHROME C OXIDASE ASSEMBLY PROTEIN COX18, MITOCHONDRIAL"/>
    <property type="match status" value="1"/>
</dbReference>
<dbReference type="EMBL" id="ML002563">
    <property type="protein sequence ID" value="RKP36976.1"/>
    <property type="molecule type" value="Genomic_DNA"/>
</dbReference>
<feature type="transmembrane region" description="Helical" evidence="8">
    <location>
        <begin position="12"/>
        <end position="35"/>
    </location>
</feature>
<evidence type="ECO:0000256" key="6">
    <source>
        <dbReference type="RuleBase" id="RU003945"/>
    </source>
</evidence>
<name>A0A4P9ZTR0_9FUNG</name>
<dbReference type="AlphaFoldDB" id="A0A4P9ZTR0"/>
<dbReference type="InterPro" id="IPR028055">
    <property type="entry name" value="YidC/Oxa/ALB_C"/>
</dbReference>
<evidence type="ECO:0000259" key="9">
    <source>
        <dbReference type="Pfam" id="PF02096"/>
    </source>
</evidence>
<evidence type="ECO:0000256" key="4">
    <source>
        <dbReference type="ARBA" id="ARBA00022989"/>
    </source>
</evidence>
<gene>
    <name evidence="10" type="ORF">BJ085DRAFT_24377</name>
</gene>
<evidence type="ECO:0000256" key="8">
    <source>
        <dbReference type="SAM" id="Phobius"/>
    </source>
</evidence>
<comment type="subcellular location">
    <subcellularLocation>
        <location evidence="1 6">Membrane</location>
        <topology evidence="1 6">Multi-pass membrane protein</topology>
    </subcellularLocation>
</comment>
<evidence type="ECO:0000256" key="7">
    <source>
        <dbReference type="SAM" id="MobiDB-lite"/>
    </source>
</evidence>
<dbReference type="CDD" id="cd20069">
    <property type="entry name" value="5TM_Oxa1-like"/>
    <property type="match status" value="1"/>
</dbReference>
<reference evidence="11" key="1">
    <citation type="journal article" date="2018" name="Nat. Microbiol.">
        <title>Leveraging single-cell genomics to expand the fungal tree of life.</title>
        <authorList>
            <person name="Ahrendt S.R."/>
            <person name="Quandt C.A."/>
            <person name="Ciobanu D."/>
            <person name="Clum A."/>
            <person name="Salamov A."/>
            <person name="Andreopoulos B."/>
            <person name="Cheng J.F."/>
            <person name="Woyke T."/>
            <person name="Pelin A."/>
            <person name="Henrissat B."/>
            <person name="Reynolds N.K."/>
            <person name="Benny G.L."/>
            <person name="Smith M.E."/>
            <person name="James T.Y."/>
            <person name="Grigoriev I.V."/>
        </authorList>
    </citation>
    <scope>NUCLEOTIDE SEQUENCE [LARGE SCALE GENOMIC DNA]</scope>
    <source>
        <strain evidence="11">RSA 468</strain>
    </source>
</reference>
<keyword evidence="3 6" id="KW-0812">Transmembrane</keyword>
<keyword evidence="5 8" id="KW-0472">Membrane</keyword>
<evidence type="ECO:0000256" key="2">
    <source>
        <dbReference type="ARBA" id="ARBA00009877"/>
    </source>
</evidence>